<comment type="caution">
    <text evidence="2">The sequence shown here is derived from an EMBL/GenBank/DDBJ whole genome shotgun (WGS) entry which is preliminary data.</text>
</comment>
<keyword evidence="1" id="KW-0812">Transmembrane</keyword>
<accession>A0ABV9VSW7</accession>
<keyword evidence="1" id="KW-1133">Transmembrane helix</keyword>
<evidence type="ECO:0000313" key="2">
    <source>
        <dbReference type="EMBL" id="MFC4998889.1"/>
    </source>
</evidence>
<keyword evidence="1" id="KW-0472">Membrane</keyword>
<evidence type="ECO:0008006" key="4">
    <source>
        <dbReference type="Google" id="ProtNLM"/>
    </source>
</evidence>
<dbReference type="EMBL" id="JBHSIU010000013">
    <property type="protein sequence ID" value="MFC4998889.1"/>
    <property type="molecule type" value="Genomic_DNA"/>
</dbReference>
<reference evidence="3" key="1">
    <citation type="journal article" date="2019" name="Int. J. Syst. Evol. Microbiol.">
        <title>The Global Catalogue of Microorganisms (GCM) 10K type strain sequencing project: providing services to taxonomists for standard genome sequencing and annotation.</title>
        <authorList>
            <consortium name="The Broad Institute Genomics Platform"/>
            <consortium name="The Broad Institute Genome Sequencing Center for Infectious Disease"/>
            <person name="Wu L."/>
            <person name="Ma J."/>
        </authorList>
    </citation>
    <scope>NUCLEOTIDE SEQUENCE [LARGE SCALE GENOMIC DNA]</scope>
    <source>
        <strain evidence="3">CGMCC 4.7152</strain>
    </source>
</reference>
<gene>
    <name evidence="2" type="ORF">ACFPIJ_13715</name>
</gene>
<proteinExistence type="predicted"/>
<name>A0ABV9VSW7_9ACTN</name>
<organism evidence="2 3">
    <name type="scientific">Dactylosporangium cerinum</name>
    <dbReference type="NCBI Taxonomy" id="1434730"/>
    <lineage>
        <taxon>Bacteria</taxon>
        <taxon>Bacillati</taxon>
        <taxon>Actinomycetota</taxon>
        <taxon>Actinomycetes</taxon>
        <taxon>Micromonosporales</taxon>
        <taxon>Micromonosporaceae</taxon>
        <taxon>Dactylosporangium</taxon>
    </lineage>
</organism>
<dbReference type="RefSeq" id="WP_380115148.1">
    <property type="nucleotide sequence ID" value="NZ_JBHSIU010000013.1"/>
</dbReference>
<sequence length="133" mass="13877">MNTYDGLVNDYLRAVEQALVGVPAGRRDELLADLSDHIAAKLAETRTEHGPGAPETEVHSVLDLLGDPAELAAELAAAERDAHSADAGPAVPIEINPGRKVGALIWVLITVAMASLLCIGVVLAGVFVFFAGR</sequence>
<evidence type="ECO:0000256" key="1">
    <source>
        <dbReference type="SAM" id="Phobius"/>
    </source>
</evidence>
<evidence type="ECO:0000313" key="3">
    <source>
        <dbReference type="Proteomes" id="UP001595912"/>
    </source>
</evidence>
<dbReference type="Pfam" id="PF22564">
    <property type="entry name" value="HAAS"/>
    <property type="match status" value="1"/>
</dbReference>
<dbReference type="Proteomes" id="UP001595912">
    <property type="component" value="Unassembled WGS sequence"/>
</dbReference>
<protein>
    <recommendedName>
        <fullName evidence="4">DUF1700 domain-containing protein</fullName>
    </recommendedName>
</protein>
<feature type="transmembrane region" description="Helical" evidence="1">
    <location>
        <begin position="103"/>
        <end position="130"/>
    </location>
</feature>
<keyword evidence="3" id="KW-1185">Reference proteome</keyword>